<evidence type="ECO:0000313" key="2">
    <source>
        <dbReference type="EMBL" id="CAE8694454.1"/>
    </source>
</evidence>
<dbReference type="EMBL" id="CAJNNW010028055">
    <property type="protein sequence ID" value="CAE8694454.1"/>
    <property type="molecule type" value="Genomic_DNA"/>
</dbReference>
<proteinExistence type="predicted"/>
<accession>A0A813K9J3</accession>
<name>A0A813K9J3_POLGL</name>
<feature type="compositionally biased region" description="Low complexity" evidence="1">
    <location>
        <begin position="99"/>
        <end position="126"/>
    </location>
</feature>
<feature type="region of interest" description="Disordered" evidence="1">
    <location>
        <begin position="91"/>
        <end position="161"/>
    </location>
</feature>
<reference evidence="2" key="1">
    <citation type="submission" date="2021-02" db="EMBL/GenBank/DDBJ databases">
        <authorList>
            <person name="Dougan E. K."/>
            <person name="Rhodes N."/>
            <person name="Thang M."/>
            <person name="Chan C."/>
        </authorList>
    </citation>
    <scope>NUCLEOTIDE SEQUENCE</scope>
</reference>
<dbReference type="AlphaFoldDB" id="A0A813K9J3"/>
<organism evidence="2 3">
    <name type="scientific">Polarella glacialis</name>
    <name type="common">Dinoflagellate</name>
    <dbReference type="NCBI Taxonomy" id="89957"/>
    <lineage>
        <taxon>Eukaryota</taxon>
        <taxon>Sar</taxon>
        <taxon>Alveolata</taxon>
        <taxon>Dinophyceae</taxon>
        <taxon>Suessiales</taxon>
        <taxon>Suessiaceae</taxon>
        <taxon>Polarella</taxon>
    </lineage>
</organism>
<gene>
    <name evidence="2" type="ORF">PGLA2088_LOCUS28866</name>
</gene>
<evidence type="ECO:0000256" key="1">
    <source>
        <dbReference type="SAM" id="MobiDB-lite"/>
    </source>
</evidence>
<dbReference type="Proteomes" id="UP000626109">
    <property type="component" value="Unassembled WGS sequence"/>
</dbReference>
<comment type="caution">
    <text evidence="2">The sequence shown here is derived from an EMBL/GenBank/DDBJ whole genome shotgun (WGS) entry which is preliminary data.</text>
</comment>
<sequence length="235" mass="25047">MSRLFGGMCAYEKYEPGDSPHVLVYSPQGGCWKIRDSLEGKRASAFLKVQDGGKAPPIFVEGGDNWSFHDGRAWVVDSSVRCSLLGPASNPFEGGANRATTEQTAAGTAGTTKAAVKSPAPKTASAAKKKFTKKPVARAVASGQSHASTASESSSSDSESVFDFEAHVPKTNQPEHVFDFDQQAEGSTARMRPQGMVCSKMLIRAGLRCLCHFMHVRVCPSRVKGLVGSIPVQLN</sequence>
<evidence type="ECO:0000313" key="3">
    <source>
        <dbReference type="Proteomes" id="UP000626109"/>
    </source>
</evidence>
<feature type="compositionally biased region" description="Basic residues" evidence="1">
    <location>
        <begin position="127"/>
        <end position="136"/>
    </location>
</feature>
<protein>
    <submittedName>
        <fullName evidence="2">Uncharacterized protein</fullName>
    </submittedName>
</protein>
<feature type="compositionally biased region" description="Low complexity" evidence="1">
    <location>
        <begin position="137"/>
        <end position="159"/>
    </location>
</feature>